<gene>
    <name evidence="2" type="ORF">dsat_1038</name>
</gene>
<evidence type="ECO:0000313" key="2">
    <source>
        <dbReference type="EMBL" id="EPR31449.1"/>
    </source>
</evidence>
<evidence type="ECO:0000313" key="3">
    <source>
        <dbReference type="Proteomes" id="UP000014975"/>
    </source>
</evidence>
<dbReference type="Proteomes" id="UP000014975">
    <property type="component" value="Unassembled WGS sequence"/>
</dbReference>
<protein>
    <submittedName>
        <fullName evidence="2">Lipoprotein</fullName>
    </submittedName>
</protein>
<feature type="signal peptide" evidence="1">
    <location>
        <begin position="1"/>
        <end position="23"/>
    </location>
</feature>
<dbReference type="eggNOG" id="ENOG503310E">
    <property type="taxonomic scope" value="Bacteria"/>
</dbReference>
<dbReference type="OrthoDB" id="5449868at2"/>
<dbReference type="STRING" id="1121439.dsat_1038"/>
<organism evidence="2 3">
    <name type="scientific">Alkalidesulfovibrio alkalitolerans DSM 16529</name>
    <dbReference type="NCBI Taxonomy" id="1121439"/>
    <lineage>
        <taxon>Bacteria</taxon>
        <taxon>Pseudomonadati</taxon>
        <taxon>Thermodesulfobacteriota</taxon>
        <taxon>Desulfovibrionia</taxon>
        <taxon>Desulfovibrionales</taxon>
        <taxon>Desulfovibrionaceae</taxon>
        <taxon>Alkalidesulfovibrio</taxon>
    </lineage>
</organism>
<proteinExistence type="predicted"/>
<accession>S7UC24</accession>
<comment type="caution">
    <text evidence="2">The sequence shown here is derived from an EMBL/GenBank/DDBJ whole genome shotgun (WGS) entry which is preliminary data.</text>
</comment>
<dbReference type="RefSeq" id="WP_020887735.1">
    <property type="nucleotide sequence ID" value="NZ_ATHI01000029.1"/>
</dbReference>
<dbReference type="AlphaFoldDB" id="S7UC24"/>
<keyword evidence="2" id="KW-0449">Lipoprotein</keyword>
<feature type="chain" id="PRO_5004544782" evidence="1">
    <location>
        <begin position="24"/>
        <end position="231"/>
    </location>
</feature>
<dbReference type="PROSITE" id="PS51257">
    <property type="entry name" value="PROKAR_LIPOPROTEIN"/>
    <property type="match status" value="1"/>
</dbReference>
<name>S7UC24_9BACT</name>
<keyword evidence="1" id="KW-0732">Signal</keyword>
<reference evidence="2 3" key="1">
    <citation type="journal article" date="2013" name="Genome Announc.">
        <title>Draft genome sequences for three mercury-methylating, sulfate-reducing bacteria.</title>
        <authorList>
            <person name="Brown S.D."/>
            <person name="Hurt R.A.Jr."/>
            <person name="Gilmour C.C."/>
            <person name="Elias D.A."/>
        </authorList>
    </citation>
    <scope>NUCLEOTIDE SEQUENCE [LARGE SCALE GENOMIC DNA]</scope>
    <source>
        <strain evidence="2 3">DSM 16529</strain>
    </source>
</reference>
<evidence type="ECO:0000256" key="1">
    <source>
        <dbReference type="SAM" id="SignalP"/>
    </source>
</evidence>
<keyword evidence="3" id="KW-1185">Reference proteome</keyword>
<dbReference type="PATRIC" id="fig|1121439.3.peg.2411"/>
<dbReference type="EMBL" id="ATHI01000029">
    <property type="protein sequence ID" value="EPR31449.1"/>
    <property type="molecule type" value="Genomic_DNA"/>
</dbReference>
<sequence>MPRLTLCGLLMALLLAGSMAGCAKEPPPPRDVTVNKTLAVAGFSNPRHEWELLAGCDPSMCNIVDPEILMRLNLVMEEELRNQGRTFVERQIVRRCQETVEFVETGGSNQAQALNYWIRVGECVGTDYLLLPQLMYFRDREGGEWGVNKPSSVIMYVYLLDVGNKGVARRFVFDETQEALSANLLEAGKFFERGGKWISADEMATEAIKAAIRRLGLADPARTTSSGRQAQ</sequence>